<evidence type="ECO:0000313" key="2">
    <source>
        <dbReference type="EMBL" id="KEQ16859.1"/>
    </source>
</evidence>
<reference evidence="2 3" key="1">
    <citation type="submission" date="2014-06" db="EMBL/GenBank/DDBJ databases">
        <title>Whole Genome Sequences of Three Symbiotic Endozoicomonas Bacteria.</title>
        <authorList>
            <person name="Neave M.J."/>
            <person name="Apprill A."/>
            <person name="Voolstra C.R."/>
        </authorList>
    </citation>
    <scope>NUCLEOTIDE SEQUENCE [LARGE SCALE GENOMIC DNA]</scope>
    <source>
        <strain evidence="2 3">DSM 25634</strain>
    </source>
</reference>
<dbReference type="OrthoDB" id="9835240at2"/>
<keyword evidence="1" id="KW-1133">Transmembrane helix</keyword>
<keyword evidence="1" id="KW-0812">Transmembrane</keyword>
<evidence type="ECO:0000313" key="3">
    <source>
        <dbReference type="Proteomes" id="UP000028073"/>
    </source>
</evidence>
<evidence type="ECO:0000256" key="1">
    <source>
        <dbReference type="SAM" id="Phobius"/>
    </source>
</evidence>
<keyword evidence="3" id="KW-1185">Reference proteome</keyword>
<dbReference type="AlphaFoldDB" id="A0A081NEI6"/>
<protein>
    <submittedName>
        <fullName evidence="2">Uncharacterized protein</fullName>
    </submittedName>
</protein>
<proteinExistence type="predicted"/>
<gene>
    <name evidence="2" type="ORF">GZ78_19550</name>
</gene>
<dbReference type="EMBL" id="JOKH01000004">
    <property type="protein sequence ID" value="KEQ16859.1"/>
    <property type="molecule type" value="Genomic_DNA"/>
</dbReference>
<dbReference type="Proteomes" id="UP000028073">
    <property type="component" value="Unassembled WGS sequence"/>
</dbReference>
<sequence>MCRPLVYFITYLFGMLLTFKVLALNILNSQFKMKVTEKEHYSVSLTQEAEGFMVAIVPESGNEGFQAPFSGHLNFLSSHGLSLSYGVSGRKLIYIYRVIGGGVVARISYNLPEQVLAGGFHLLVQTEMIAGQQILDPLQPDILVANAGMITGTLPAPYIVTAMIDVSGDFQLNFPEQPLESEELDEGGLIVQQIHHVEHIHLTQGPGGGSAITGVTMNHGQPGQAVSTDLTLGDFANESLQHHFQTIVPGFVAIPAQRNHWQDAPMISRHLLDALRAAEVQLSFSIVVTVYMLWLLSVAGLK</sequence>
<dbReference type="RefSeq" id="WP_034839057.1">
    <property type="nucleotide sequence ID" value="NZ_JOKH01000004.1"/>
</dbReference>
<name>A0A081NEI6_9GAMM</name>
<accession>A0A081NEI6</accession>
<comment type="caution">
    <text evidence="2">The sequence shown here is derived from an EMBL/GenBank/DDBJ whole genome shotgun (WGS) entry which is preliminary data.</text>
</comment>
<feature type="transmembrane region" description="Helical" evidence="1">
    <location>
        <begin position="282"/>
        <end position="301"/>
    </location>
</feature>
<organism evidence="2 3">
    <name type="scientific">Endozoicomonas numazuensis</name>
    <dbReference type="NCBI Taxonomy" id="1137799"/>
    <lineage>
        <taxon>Bacteria</taxon>
        <taxon>Pseudomonadati</taxon>
        <taxon>Pseudomonadota</taxon>
        <taxon>Gammaproteobacteria</taxon>
        <taxon>Oceanospirillales</taxon>
        <taxon>Endozoicomonadaceae</taxon>
        <taxon>Endozoicomonas</taxon>
    </lineage>
</organism>
<keyword evidence="1" id="KW-0472">Membrane</keyword>
<feature type="transmembrane region" description="Helical" evidence="1">
    <location>
        <begin position="6"/>
        <end position="27"/>
    </location>
</feature>